<protein>
    <recommendedName>
        <fullName evidence="3">DUF1479-domain-containing protein</fullName>
    </recommendedName>
</protein>
<dbReference type="SUPFAM" id="SSF51197">
    <property type="entry name" value="Clavaminate synthase-like"/>
    <property type="match status" value="1"/>
</dbReference>
<dbReference type="PANTHER" id="PTHR30613">
    <property type="entry name" value="UNCHARACTERIZED PROTEIN YBIU-RELATED"/>
    <property type="match status" value="1"/>
</dbReference>
<reference evidence="1" key="1">
    <citation type="submission" date="2021-02" db="EMBL/GenBank/DDBJ databases">
        <title>Genome sequence Cadophora malorum strain M34.</title>
        <authorList>
            <person name="Stefanovic E."/>
            <person name="Vu D."/>
            <person name="Scully C."/>
            <person name="Dijksterhuis J."/>
            <person name="Roader J."/>
            <person name="Houbraken J."/>
        </authorList>
    </citation>
    <scope>NUCLEOTIDE SEQUENCE</scope>
    <source>
        <strain evidence="1">M34</strain>
    </source>
</reference>
<accession>A0A8H7T9F9</accession>
<dbReference type="Proteomes" id="UP000664132">
    <property type="component" value="Unassembled WGS sequence"/>
</dbReference>
<gene>
    <name evidence="1" type="ORF">IFR04_011287</name>
</gene>
<evidence type="ECO:0000313" key="1">
    <source>
        <dbReference type="EMBL" id="KAG4415567.1"/>
    </source>
</evidence>
<organism evidence="1 2">
    <name type="scientific">Cadophora malorum</name>
    <dbReference type="NCBI Taxonomy" id="108018"/>
    <lineage>
        <taxon>Eukaryota</taxon>
        <taxon>Fungi</taxon>
        <taxon>Dikarya</taxon>
        <taxon>Ascomycota</taxon>
        <taxon>Pezizomycotina</taxon>
        <taxon>Leotiomycetes</taxon>
        <taxon>Helotiales</taxon>
        <taxon>Ploettnerulaceae</taxon>
        <taxon>Cadophora</taxon>
    </lineage>
</organism>
<dbReference type="AlphaFoldDB" id="A0A8H7T9F9"/>
<dbReference type="InterPro" id="IPR027443">
    <property type="entry name" value="IPNS-like_sf"/>
</dbReference>
<dbReference type="OrthoDB" id="8249012at2759"/>
<sequence length="445" mass="50044">MPGVLSEAFTSWPVYTSFKGEDAPPEELIQYKKDIVAQYGEEAIKSSWLKVCKELETLTDEISEKGTSVIPELSYEEMLDLSQEKKAELQKRGCFIVRGVVSEEQATKWYKDVKKYYEDNKPKVTGWPVATPFVLSLYWSPTQLSARSHPHQLRVQRELNSWWHASPTSPTTSPDPLSYADAVRIRPPKIPFPGLGPHIDAGSLCRWVDPAYRGVYAEIFAGNPEKHDCYDMEKRKDAKQSIFGQSYNSSVLRAFQGWTALTGAGKSEGSLVLYPDVKTSIAYILLRPFFIPPTSTKEADIMDASKWTFDISDPWFPGTFRNDSQYASPSSHPHLRMTECMVNIPKMNPGDTVWWHCDMLHAVEVEHYGEFDASVAYIAATPTTELNKSYMREQVKAFLDGGKVPKDFEKDAGPQRDESAFAGWIGEEAILSGEEGRRAAGLVGL</sequence>
<proteinExistence type="predicted"/>
<dbReference type="Gene3D" id="2.60.120.330">
    <property type="entry name" value="B-lactam Antibiotic, Isopenicillin N Synthase, Chain"/>
    <property type="match status" value="1"/>
</dbReference>
<comment type="caution">
    <text evidence="1">The sequence shown here is derived from an EMBL/GenBank/DDBJ whole genome shotgun (WGS) entry which is preliminary data.</text>
</comment>
<evidence type="ECO:0000313" key="2">
    <source>
        <dbReference type="Proteomes" id="UP000664132"/>
    </source>
</evidence>
<dbReference type="EMBL" id="JAFJYH010000217">
    <property type="protein sequence ID" value="KAG4415567.1"/>
    <property type="molecule type" value="Genomic_DNA"/>
</dbReference>
<keyword evidence="2" id="KW-1185">Reference proteome</keyword>
<dbReference type="Pfam" id="PF07350">
    <property type="entry name" value="Gig2-like"/>
    <property type="match status" value="1"/>
</dbReference>
<name>A0A8H7T9F9_9HELO</name>
<dbReference type="PANTHER" id="PTHR30613:SF1">
    <property type="entry name" value="DUF1479 DOMAIN PROTEIN (AFU_ORTHOLOGUE AFUA_5G09280)"/>
    <property type="match status" value="1"/>
</dbReference>
<evidence type="ECO:0008006" key="3">
    <source>
        <dbReference type="Google" id="ProtNLM"/>
    </source>
</evidence>
<dbReference type="InterPro" id="IPR010856">
    <property type="entry name" value="Gig2-like"/>
</dbReference>